<evidence type="ECO:0000256" key="7">
    <source>
        <dbReference type="ARBA" id="ARBA00022833"/>
    </source>
</evidence>
<dbReference type="PANTHER" id="PTHR11644">
    <property type="entry name" value="CYTIDINE DEAMINASE"/>
    <property type="match status" value="1"/>
</dbReference>
<keyword evidence="6 12" id="KW-0378">Hydrolase</keyword>
<dbReference type="PROSITE" id="PS00903">
    <property type="entry name" value="CYT_DCMP_DEAMINASES_1"/>
    <property type="match status" value="1"/>
</dbReference>
<feature type="domain" description="CMP/dCMP-type deaminase" evidence="13">
    <location>
        <begin position="2"/>
        <end position="132"/>
    </location>
</feature>
<dbReference type="InterPro" id="IPR006262">
    <property type="entry name" value="Cyt_deam_tetra"/>
</dbReference>
<feature type="non-terminal residue" evidence="14">
    <location>
        <position position="1"/>
    </location>
</feature>
<dbReference type="Pfam" id="PF00383">
    <property type="entry name" value="dCMP_cyt_deam_1"/>
    <property type="match status" value="1"/>
</dbReference>
<evidence type="ECO:0000256" key="8">
    <source>
        <dbReference type="ARBA" id="ARBA00032005"/>
    </source>
</evidence>
<evidence type="ECO:0000256" key="2">
    <source>
        <dbReference type="ARBA" id="ARBA00003949"/>
    </source>
</evidence>
<dbReference type="FunFam" id="3.40.140.10:FF:000008">
    <property type="entry name" value="Cytidine deaminase"/>
    <property type="match status" value="1"/>
</dbReference>
<protein>
    <recommendedName>
        <fullName evidence="4 12">Cytidine deaminase</fullName>
        <ecNumber evidence="4 12">3.5.4.5</ecNumber>
    </recommendedName>
    <alternativeName>
        <fullName evidence="8 12">Cytidine aminohydrolase</fullName>
    </alternativeName>
</protein>
<organism evidence="14 15">
    <name type="scientific">Ranatra chinensis</name>
    <dbReference type="NCBI Taxonomy" id="642074"/>
    <lineage>
        <taxon>Eukaryota</taxon>
        <taxon>Metazoa</taxon>
        <taxon>Ecdysozoa</taxon>
        <taxon>Arthropoda</taxon>
        <taxon>Hexapoda</taxon>
        <taxon>Insecta</taxon>
        <taxon>Pterygota</taxon>
        <taxon>Neoptera</taxon>
        <taxon>Paraneoptera</taxon>
        <taxon>Hemiptera</taxon>
        <taxon>Heteroptera</taxon>
        <taxon>Panheteroptera</taxon>
        <taxon>Nepomorpha</taxon>
        <taxon>Nepidae</taxon>
        <taxon>Ranatrinae</taxon>
        <taxon>Ranatra</taxon>
    </lineage>
</organism>
<evidence type="ECO:0000256" key="12">
    <source>
        <dbReference type="RuleBase" id="RU364006"/>
    </source>
</evidence>
<dbReference type="GO" id="GO:0042802">
    <property type="term" value="F:identical protein binding"/>
    <property type="evidence" value="ECO:0007669"/>
    <property type="project" value="UniProtKB-ARBA"/>
</dbReference>
<keyword evidence="15" id="KW-1185">Reference proteome</keyword>
<dbReference type="GO" id="GO:0005737">
    <property type="term" value="C:cytoplasm"/>
    <property type="evidence" value="ECO:0007669"/>
    <property type="project" value="UniProtKB-ARBA"/>
</dbReference>
<evidence type="ECO:0000256" key="11">
    <source>
        <dbReference type="PIRSR" id="PIRSR606262-3"/>
    </source>
</evidence>
<dbReference type="CDD" id="cd01283">
    <property type="entry name" value="cytidine_deaminase"/>
    <property type="match status" value="1"/>
</dbReference>
<dbReference type="InterPro" id="IPR050202">
    <property type="entry name" value="Cyt/Deoxycyt_deaminase"/>
</dbReference>
<dbReference type="GO" id="GO:0055086">
    <property type="term" value="P:nucleobase-containing small molecule metabolic process"/>
    <property type="evidence" value="ECO:0007669"/>
    <property type="project" value="UniProtKB-ARBA"/>
</dbReference>
<comment type="catalytic activity">
    <reaction evidence="12">
        <text>2'-deoxycytidine + H2O + H(+) = 2'-deoxyuridine + NH4(+)</text>
        <dbReference type="Rhea" id="RHEA:13433"/>
        <dbReference type="ChEBI" id="CHEBI:15377"/>
        <dbReference type="ChEBI" id="CHEBI:15378"/>
        <dbReference type="ChEBI" id="CHEBI:15698"/>
        <dbReference type="ChEBI" id="CHEBI:16450"/>
        <dbReference type="ChEBI" id="CHEBI:28938"/>
        <dbReference type="EC" id="3.5.4.5"/>
    </reaction>
</comment>
<dbReference type="InterPro" id="IPR016192">
    <property type="entry name" value="APOBEC/CMP_deaminase_Zn-bd"/>
</dbReference>
<evidence type="ECO:0000259" key="13">
    <source>
        <dbReference type="PROSITE" id="PS51747"/>
    </source>
</evidence>
<dbReference type="EC" id="3.5.4.5" evidence="4 12"/>
<evidence type="ECO:0000256" key="4">
    <source>
        <dbReference type="ARBA" id="ARBA00012783"/>
    </source>
</evidence>
<gene>
    <name evidence="14" type="ORF">AAG570_003439</name>
</gene>
<feature type="binding site" evidence="11">
    <location>
        <position position="55"/>
    </location>
    <ligand>
        <name>Zn(2+)</name>
        <dbReference type="ChEBI" id="CHEBI:29105"/>
        <note>catalytic</note>
    </ligand>
</feature>
<comment type="cofactor">
    <cofactor evidence="1 11 12">
        <name>Zn(2+)</name>
        <dbReference type="ChEBI" id="CHEBI:29105"/>
    </cofactor>
</comment>
<keyword evidence="7 11" id="KW-0862">Zinc</keyword>
<comment type="function">
    <text evidence="2 12">This enzyme scavenges exogenous and endogenous cytidine and 2'-deoxycytidine for UMP synthesis.</text>
</comment>
<proteinExistence type="inferred from homology"/>
<feature type="active site" description="Proton donor" evidence="10">
    <location>
        <position position="57"/>
    </location>
</feature>
<evidence type="ECO:0000313" key="15">
    <source>
        <dbReference type="Proteomes" id="UP001558652"/>
    </source>
</evidence>
<dbReference type="PROSITE" id="PS51747">
    <property type="entry name" value="CYT_DCMP_DEAMINASES_2"/>
    <property type="match status" value="1"/>
</dbReference>
<name>A0ABD0YQF4_9HEMI</name>
<dbReference type="InterPro" id="IPR016193">
    <property type="entry name" value="Cytidine_deaminase-like"/>
</dbReference>
<comment type="caution">
    <text evidence="14">The sequence shown here is derived from an EMBL/GenBank/DDBJ whole genome shotgun (WGS) entry which is preliminary data.</text>
</comment>
<dbReference type="NCBIfam" id="TIGR01354">
    <property type="entry name" value="cyt_deam_tetra"/>
    <property type="match status" value="1"/>
</dbReference>
<dbReference type="GO" id="GO:0072527">
    <property type="term" value="P:pyrimidine-containing compound metabolic process"/>
    <property type="evidence" value="ECO:0007669"/>
    <property type="project" value="UniProtKB-ARBA"/>
</dbReference>
<reference evidence="14 15" key="1">
    <citation type="submission" date="2024-07" db="EMBL/GenBank/DDBJ databases">
        <title>Chromosome-level genome assembly of the water stick insect Ranatra chinensis (Heteroptera: Nepidae).</title>
        <authorList>
            <person name="Liu X."/>
        </authorList>
    </citation>
    <scope>NUCLEOTIDE SEQUENCE [LARGE SCALE GENOMIC DNA]</scope>
    <source>
        <strain evidence="14">Cailab_2021Rc</strain>
        <tissue evidence="14">Muscle</tissue>
    </source>
</reference>
<dbReference type="GO" id="GO:0004126">
    <property type="term" value="F:cytidine deaminase activity"/>
    <property type="evidence" value="ECO:0007669"/>
    <property type="project" value="UniProtKB-UniRule"/>
</dbReference>
<accession>A0ABD0YQF4</accession>
<dbReference type="NCBIfam" id="NF004064">
    <property type="entry name" value="PRK05578.1"/>
    <property type="match status" value="1"/>
</dbReference>
<dbReference type="PANTHER" id="PTHR11644:SF2">
    <property type="entry name" value="CYTIDINE DEAMINASE"/>
    <property type="match status" value="1"/>
</dbReference>
<dbReference type="GO" id="GO:0008270">
    <property type="term" value="F:zinc ion binding"/>
    <property type="evidence" value="ECO:0007669"/>
    <property type="project" value="UniProtKB-UniRule"/>
</dbReference>
<comment type="catalytic activity">
    <reaction evidence="9 12">
        <text>cytidine + H2O + H(+) = uridine + NH4(+)</text>
        <dbReference type="Rhea" id="RHEA:16069"/>
        <dbReference type="ChEBI" id="CHEBI:15377"/>
        <dbReference type="ChEBI" id="CHEBI:15378"/>
        <dbReference type="ChEBI" id="CHEBI:16704"/>
        <dbReference type="ChEBI" id="CHEBI:17562"/>
        <dbReference type="ChEBI" id="CHEBI:28938"/>
        <dbReference type="EC" id="3.5.4.5"/>
    </reaction>
</comment>
<sequence length="132" mass="14555">DPDTQKLAQECVKVRELAYCPYSNFKVGAALLSDSGRKIYTGCNVENVAFGPSICAERTAIVKAVSSGETKFKSLAVCAQKSDDSIVTPCGVCRQVISEFSKDRNIQIYCTRPDLTKKIMKTSLLELLPHRF</sequence>
<evidence type="ECO:0000256" key="3">
    <source>
        <dbReference type="ARBA" id="ARBA00006576"/>
    </source>
</evidence>
<evidence type="ECO:0000256" key="9">
    <source>
        <dbReference type="ARBA" id="ARBA00049558"/>
    </source>
</evidence>
<keyword evidence="5 11" id="KW-0479">Metal-binding</keyword>
<dbReference type="AlphaFoldDB" id="A0ABD0YQF4"/>
<dbReference type="EMBL" id="JBFDAA010000014">
    <property type="protein sequence ID" value="KAL1122033.1"/>
    <property type="molecule type" value="Genomic_DNA"/>
</dbReference>
<evidence type="ECO:0000256" key="10">
    <source>
        <dbReference type="PIRSR" id="PIRSR606262-1"/>
    </source>
</evidence>
<evidence type="ECO:0000256" key="5">
    <source>
        <dbReference type="ARBA" id="ARBA00022723"/>
    </source>
</evidence>
<evidence type="ECO:0000313" key="14">
    <source>
        <dbReference type="EMBL" id="KAL1122033.1"/>
    </source>
</evidence>
<dbReference type="SUPFAM" id="SSF53927">
    <property type="entry name" value="Cytidine deaminase-like"/>
    <property type="match status" value="1"/>
</dbReference>
<feature type="binding site" evidence="11">
    <location>
        <position position="93"/>
    </location>
    <ligand>
        <name>Zn(2+)</name>
        <dbReference type="ChEBI" id="CHEBI:29105"/>
        <note>catalytic</note>
    </ligand>
</feature>
<evidence type="ECO:0000256" key="6">
    <source>
        <dbReference type="ARBA" id="ARBA00022801"/>
    </source>
</evidence>
<comment type="similarity">
    <text evidence="3 12">Belongs to the cytidine and deoxycytidylate deaminase family.</text>
</comment>
<feature type="binding site" evidence="11">
    <location>
        <position position="90"/>
    </location>
    <ligand>
        <name>Zn(2+)</name>
        <dbReference type="ChEBI" id="CHEBI:29105"/>
        <note>catalytic</note>
    </ligand>
</feature>
<dbReference type="Proteomes" id="UP001558652">
    <property type="component" value="Unassembled WGS sequence"/>
</dbReference>
<dbReference type="Gene3D" id="3.40.140.10">
    <property type="entry name" value="Cytidine Deaminase, domain 2"/>
    <property type="match status" value="1"/>
</dbReference>
<evidence type="ECO:0000256" key="1">
    <source>
        <dbReference type="ARBA" id="ARBA00001947"/>
    </source>
</evidence>
<dbReference type="InterPro" id="IPR002125">
    <property type="entry name" value="CMP_dCMP_dom"/>
</dbReference>